<dbReference type="Proteomes" id="UP000241462">
    <property type="component" value="Unassembled WGS sequence"/>
</dbReference>
<sequence>MLPLAHSNKQALACHGRSRRYLQQRPSFCWVDESPNNVRESCIMIAIAPPSRASGGRAAIEPQESSHFAVSCCMERQGPQRSVLGSILGKLTSHHASSSRVLDISARNLLSGSALLPRAAGCRAAATFWSYLAAAAAAACFLLLAMTLLLPCCPAAPPASRGRGGSGCHLRLPNVAPARWT</sequence>
<dbReference type="AlphaFoldDB" id="A0A2T2ZU41"/>
<gene>
    <name evidence="2" type="ORF">BD289DRAFT_168200</name>
</gene>
<evidence type="ECO:0000313" key="2">
    <source>
        <dbReference type="EMBL" id="PSR76834.1"/>
    </source>
</evidence>
<protein>
    <submittedName>
        <fullName evidence="2">Uncharacterized protein</fullName>
    </submittedName>
</protein>
<evidence type="ECO:0000256" key="1">
    <source>
        <dbReference type="SAM" id="Phobius"/>
    </source>
</evidence>
<keyword evidence="1" id="KW-0472">Membrane</keyword>
<keyword evidence="1" id="KW-0812">Transmembrane</keyword>
<keyword evidence="1" id="KW-1133">Transmembrane helix</keyword>
<organism evidence="2 3">
    <name type="scientific">Coniella lustricola</name>
    <dbReference type="NCBI Taxonomy" id="2025994"/>
    <lineage>
        <taxon>Eukaryota</taxon>
        <taxon>Fungi</taxon>
        <taxon>Dikarya</taxon>
        <taxon>Ascomycota</taxon>
        <taxon>Pezizomycotina</taxon>
        <taxon>Sordariomycetes</taxon>
        <taxon>Sordariomycetidae</taxon>
        <taxon>Diaporthales</taxon>
        <taxon>Schizoparmaceae</taxon>
        <taxon>Coniella</taxon>
    </lineage>
</organism>
<proteinExistence type="predicted"/>
<name>A0A2T2ZU41_9PEZI</name>
<dbReference type="EMBL" id="KZ678693">
    <property type="protein sequence ID" value="PSR76834.1"/>
    <property type="molecule type" value="Genomic_DNA"/>
</dbReference>
<dbReference type="InParanoid" id="A0A2T2ZU41"/>
<feature type="transmembrane region" description="Helical" evidence="1">
    <location>
        <begin position="128"/>
        <end position="150"/>
    </location>
</feature>
<accession>A0A2T2ZU41</accession>
<keyword evidence="3" id="KW-1185">Reference proteome</keyword>
<reference evidence="2 3" key="1">
    <citation type="journal article" date="2018" name="Mycol. Prog.">
        <title>Coniella lustricola, a new species from submerged detritus.</title>
        <authorList>
            <person name="Raudabaugh D.B."/>
            <person name="Iturriaga T."/>
            <person name="Carver A."/>
            <person name="Mondo S."/>
            <person name="Pangilinan J."/>
            <person name="Lipzen A."/>
            <person name="He G."/>
            <person name="Amirebrahimi M."/>
            <person name="Grigoriev I.V."/>
            <person name="Miller A.N."/>
        </authorList>
    </citation>
    <scope>NUCLEOTIDE SEQUENCE [LARGE SCALE GENOMIC DNA]</scope>
    <source>
        <strain evidence="2 3">B22-T-1</strain>
    </source>
</reference>
<evidence type="ECO:0000313" key="3">
    <source>
        <dbReference type="Proteomes" id="UP000241462"/>
    </source>
</evidence>